<dbReference type="Proteomes" id="UP001459277">
    <property type="component" value="Unassembled WGS sequence"/>
</dbReference>
<dbReference type="PANTHER" id="PTHR47723:SF19">
    <property type="entry name" value="POLYNUCLEOTIDYL TRANSFERASE, RIBONUCLEASE H-LIKE SUPERFAMILY PROTEIN"/>
    <property type="match status" value="1"/>
</dbReference>
<dbReference type="InterPro" id="IPR036397">
    <property type="entry name" value="RNaseH_sf"/>
</dbReference>
<evidence type="ECO:0000313" key="3">
    <source>
        <dbReference type="EMBL" id="KAL0011646.1"/>
    </source>
</evidence>
<evidence type="ECO:0000259" key="2">
    <source>
        <dbReference type="Pfam" id="PF13456"/>
    </source>
</evidence>
<feature type="domain" description="RNase H type-1" evidence="2">
    <location>
        <begin position="230"/>
        <end position="352"/>
    </location>
</feature>
<dbReference type="EMBL" id="JAZDWU010000002">
    <property type="protein sequence ID" value="KAL0011646.1"/>
    <property type="molecule type" value="Genomic_DNA"/>
</dbReference>
<feature type="compositionally biased region" description="Polar residues" evidence="1">
    <location>
        <begin position="125"/>
        <end position="140"/>
    </location>
</feature>
<dbReference type="CDD" id="cd06222">
    <property type="entry name" value="RNase_H_like"/>
    <property type="match status" value="1"/>
</dbReference>
<dbReference type="SUPFAM" id="SSF53098">
    <property type="entry name" value="Ribonuclease H-like"/>
    <property type="match status" value="1"/>
</dbReference>
<accession>A0AAW2DSF1</accession>
<sequence>MGWGRSSFRWCKISNILRDEDAFQNHLEKIDMELEGHLHPTKGIHKSFSLEVGKGDDQGIGVIMMQESTLAETNSKIMDVAIQAEVELPKIVTHMNKEEGSLFSPKGCEEQDKQWQESPSVGLGQPSSGLDNATSAGPNTRTWKRLQHQPMHVGTVVTKDVEVGIKRKHKPVTCISEPIENLEMKKRREDDEVLEMSALLKNEFGSAIQMKKPEAEVGWTMPHPPYLKINVDGAVFERQRLVGIGVVVRDHLGLVRVALSMKVHGLLGPLETEAKAMEEGLRFAWDQDVHAAIFEGDSMVVYNSLTGSITPPSSICNLITGSLLQASRFGECNFSIVPRSGNRVAHGLVQYAKNLSDSCTWIRDMPPFLEQLVSHDILFSSSF</sequence>
<dbReference type="InterPro" id="IPR002156">
    <property type="entry name" value="RNaseH_domain"/>
</dbReference>
<dbReference type="PANTHER" id="PTHR47723">
    <property type="entry name" value="OS05G0353850 PROTEIN"/>
    <property type="match status" value="1"/>
</dbReference>
<feature type="region of interest" description="Disordered" evidence="1">
    <location>
        <begin position="101"/>
        <end position="140"/>
    </location>
</feature>
<dbReference type="InterPro" id="IPR053151">
    <property type="entry name" value="RNase_H-like"/>
</dbReference>
<proteinExistence type="predicted"/>
<dbReference type="GO" id="GO:0003676">
    <property type="term" value="F:nucleic acid binding"/>
    <property type="evidence" value="ECO:0007669"/>
    <property type="project" value="InterPro"/>
</dbReference>
<dbReference type="InterPro" id="IPR012337">
    <property type="entry name" value="RNaseH-like_sf"/>
</dbReference>
<evidence type="ECO:0000256" key="1">
    <source>
        <dbReference type="SAM" id="MobiDB-lite"/>
    </source>
</evidence>
<reference evidence="3 4" key="1">
    <citation type="submission" date="2024-01" db="EMBL/GenBank/DDBJ databases">
        <title>A telomere-to-telomere, gap-free genome of sweet tea (Lithocarpus litseifolius).</title>
        <authorList>
            <person name="Zhou J."/>
        </authorList>
    </citation>
    <scope>NUCLEOTIDE SEQUENCE [LARGE SCALE GENOMIC DNA]</scope>
    <source>
        <strain evidence="3">Zhou-2022a</strain>
        <tissue evidence="3">Leaf</tissue>
    </source>
</reference>
<protein>
    <recommendedName>
        <fullName evidence="2">RNase H type-1 domain-containing protein</fullName>
    </recommendedName>
</protein>
<name>A0AAW2DSF1_9ROSI</name>
<keyword evidence="4" id="KW-1185">Reference proteome</keyword>
<comment type="caution">
    <text evidence="3">The sequence shown here is derived from an EMBL/GenBank/DDBJ whole genome shotgun (WGS) entry which is preliminary data.</text>
</comment>
<dbReference type="Gene3D" id="3.30.420.10">
    <property type="entry name" value="Ribonuclease H-like superfamily/Ribonuclease H"/>
    <property type="match status" value="1"/>
</dbReference>
<dbReference type="InterPro" id="IPR044730">
    <property type="entry name" value="RNase_H-like_dom_plant"/>
</dbReference>
<gene>
    <name evidence="3" type="ORF">SO802_006754</name>
</gene>
<organism evidence="3 4">
    <name type="scientific">Lithocarpus litseifolius</name>
    <dbReference type="NCBI Taxonomy" id="425828"/>
    <lineage>
        <taxon>Eukaryota</taxon>
        <taxon>Viridiplantae</taxon>
        <taxon>Streptophyta</taxon>
        <taxon>Embryophyta</taxon>
        <taxon>Tracheophyta</taxon>
        <taxon>Spermatophyta</taxon>
        <taxon>Magnoliopsida</taxon>
        <taxon>eudicotyledons</taxon>
        <taxon>Gunneridae</taxon>
        <taxon>Pentapetalae</taxon>
        <taxon>rosids</taxon>
        <taxon>fabids</taxon>
        <taxon>Fagales</taxon>
        <taxon>Fagaceae</taxon>
        <taxon>Lithocarpus</taxon>
    </lineage>
</organism>
<evidence type="ECO:0000313" key="4">
    <source>
        <dbReference type="Proteomes" id="UP001459277"/>
    </source>
</evidence>
<dbReference type="Pfam" id="PF13456">
    <property type="entry name" value="RVT_3"/>
    <property type="match status" value="1"/>
</dbReference>
<dbReference type="GO" id="GO:0004523">
    <property type="term" value="F:RNA-DNA hybrid ribonuclease activity"/>
    <property type="evidence" value="ECO:0007669"/>
    <property type="project" value="InterPro"/>
</dbReference>
<dbReference type="AlphaFoldDB" id="A0AAW2DSF1"/>